<dbReference type="InterPro" id="IPR013094">
    <property type="entry name" value="AB_hydrolase_3"/>
</dbReference>
<comment type="similarity">
    <text evidence="1">Belongs to the 'GDXG' lipolytic enzyme family.</text>
</comment>
<dbReference type="EMBL" id="LQOJ01000020">
    <property type="protein sequence ID" value="ORV06796.1"/>
    <property type="molecule type" value="Genomic_DNA"/>
</dbReference>
<sequence>MTISLRPRRRLPEPILRVANRALPSILRTVPAPLKRLGSGGRAVVIDGNTLDPTLQAFLAGYRISGHQGLVIDDDVAASRRGVHDATVKFAGGPDSGVTSTEVTIPGPAGPIAARHYRPADPGPDPRPLLVAFHGGGWVLGSLDGWDGSYRLICHDADVDVLSIDYRLAPEHQAPAAVDDCYAAYLWAVAHADELGADPARIAVGGDSAGGCLATVVSRQARDNGDPLPALQLLLYPVTDATATTRSRGLFGSGFLLTALDIDFFMDCYLGGSSVSPTDIRVSPLRAEDLSGLPPALVITAGFDPLRDEGEAYAQRLREAGVPVDQRRYGSMIHAFVNFNGFGGGVSRAIADVNSALRAHLSR</sequence>
<dbReference type="InterPro" id="IPR050300">
    <property type="entry name" value="GDXG_lipolytic_enzyme"/>
</dbReference>
<dbReference type="SUPFAM" id="SSF53474">
    <property type="entry name" value="alpha/beta-Hydrolases"/>
    <property type="match status" value="1"/>
</dbReference>
<evidence type="ECO:0000259" key="3">
    <source>
        <dbReference type="Pfam" id="PF07859"/>
    </source>
</evidence>
<dbReference type="AlphaFoldDB" id="A0A1X1RIG7"/>
<dbReference type="Pfam" id="PF07859">
    <property type="entry name" value="Abhydrolase_3"/>
    <property type="match status" value="1"/>
</dbReference>
<accession>A0A1X1RIG7</accession>
<dbReference type="InterPro" id="IPR029058">
    <property type="entry name" value="AB_hydrolase_fold"/>
</dbReference>
<proteinExistence type="inferred from homology"/>
<keyword evidence="2" id="KW-0378">Hydrolase</keyword>
<dbReference type="GO" id="GO:0016787">
    <property type="term" value="F:hydrolase activity"/>
    <property type="evidence" value="ECO:0007669"/>
    <property type="project" value="UniProtKB-KW"/>
</dbReference>
<organism evidence="4 5">
    <name type="scientific">Mycolicibacterium fallax</name>
    <name type="common">Mycobacterium fallax</name>
    <dbReference type="NCBI Taxonomy" id="1793"/>
    <lineage>
        <taxon>Bacteria</taxon>
        <taxon>Bacillati</taxon>
        <taxon>Actinomycetota</taxon>
        <taxon>Actinomycetes</taxon>
        <taxon>Mycobacteriales</taxon>
        <taxon>Mycobacteriaceae</taxon>
        <taxon>Mycolicibacterium</taxon>
    </lineage>
</organism>
<reference evidence="4 5" key="1">
    <citation type="submission" date="2016-01" db="EMBL/GenBank/DDBJ databases">
        <title>The new phylogeny of the genus Mycobacterium.</title>
        <authorList>
            <person name="Tarcisio F."/>
            <person name="Conor M."/>
            <person name="Antonella G."/>
            <person name="Elisabetta G."/>
            <person name="Giulia F.S."/>
            <person name="Sara T."/>
            <person name="Anna F."/>
            <person name="Clotilde B."/>
            <person name="Roberto B."/>
            <person name="Veronica D.S."/>
            <person name="Fabio R."/>
            <person name="Monica P."/>
            <person name="Olivier J."/>
            <person name="Enrico T."/>
            <person name="Nicola S."/>
        </authorList>
    </citation>
    <scope>NUCLEOTIDE SEQUENCE [LARGE SCALE GENOMIC DNA]</scope>
    <source>
        <strain evidence="4 5">DSM 44179</strain>
    </source>
</reference>
<evidence type="ECO:0000313" key="5">
    <source>
        <dbReference type="Proteomes" id="UP000193484"/>
    </source>
</evidence>
<evidence type="ECO:0000313" key="4">
    <source>
        <dbReference type="EMBL" id="ORV06796.1"/>
    </source>
</evidence>
<keyword evidence="5" id="KW-1185">Reference proteome</keyword>
<name>A0A1X1RIG7_MYCFA</name>
<gene>
    <name evidence="4" type="ORF">AWC04_04965</name>
</gene>
<feature type="domain" description="Alpha/beta hydrolase fold-3" evidence="3">
    <location>
        <begin position="130"/>
        <end position="337"/>
    </location>
</feature>
<protein>
    <submittedName>
        <fullName evidence="4">Lipase</fullName>
    </submittedName>
</protein>
<evidence type="ECO:0000256" key="1">
    <source>
        <dbReference type="ARBA" id="ARBA00010515"/>
    </source>
</evidence>
<dbReference type="Gene3D" id="3.40.50.1820">
    <property type="entry name" value="alpha/beta hydrolase"/>
    <property type="match status" value="1"/>
</dbReference>
<dbReference type="FunFam" id="3.40.50.1820:FF:000089">
    <property type="entry name" value="Alpha/beta hydrolase"/>
    <property type="match status" value="1"/>
</dbReference>
<dbReference type="PANTHER" id="PTHR48081:SF8">
    <property type="entry name" value="ALPHA_BETA HYDROLASE FOLD-3 DOMAIN-CONTAINING PROTEIN-RELATED"/>
    <property type="match status" value="1"/>
</dbReference>
<dbReference type="STRING" id="1793.AWC04_04965"/>
<dbReference type="RefSeq" id="WP_179962803.1">
    <property type="nucleotide sequence ID" value="NZ_AP022603.1"/>
</dbReference>
<evidence type="ECO:0000256" key="2">
    <source>
        <dbReference type="ARBA" id="ARBA00022801"/>
    </source>
</evidence>
<comment type="caution">
    <text evidence="4">The sequence shown here is derived from an EMBL/GenBank/DDBJ whole genome shotgun (WGS) entry which is preliminary data.</text>
</comment>
<dbReference type="PANTHER" id="PTHR48081">
    <property type="entry name" value="AB HYDROLASE SUPERFAMILY PROTEIN C4A8.06C"/>
    <property type="match status" value="1"/>
</dbReference>
<dbReference type="Proteomes" id="UP000193484">
    <property type="component" value="Unassembled WGS sequence"/>
</dbReference>